<dbReference type="SUPFAM" id="SSF51556">
    <property type="entry name" value="Metallo-dependent hydrolases"/>
    <property type="match status" value="1"/>
</dbReference>
<dbReference type="Gene3D" id="3.20.20.140">
    <property type="entry name" value="Metal-dependent hydrolases"/>
    <property type="match status" value="1"/>
</dbReference>
<dbReference type="AlphaFoldDB" id="A0A926EBI2"/>
<dbReference type="GO" id="GO:0016831">
    <property type="term" value="F:carboxy-lyase activity"/>
    <property type="evidence" value="ECO:0007669"/>
    <property type="project" value="InterPro"/>
</dbReference>
<evidence type="ECO:0000313" key="4">
    <source>
        <dbReference type="Proteomes" id="UP000660861"/>
    </source>
</evidence>
<dbReference type="InterPro" id="IPR006680">
    <property type="entry name" value="Amidohydro-rel"/>
</dbReference>
<keyword evidence="4" id="KW-1185">Reference proteome</keyword>
<dbReference type="InterPro" id="IPR032466">
    <property type="entry name" value="Metal_Hydrolase"/>
</dbReference>
<evidence type="ECO:0000256" key="1">
    <source>
        <dbReference type="ARBA" id="ARBA00023239"/>
    </source>
</evidence>
<proteinExistence type="predicted"/>
<dbReference type="RefSeq" id="WP_262397940.1">
    <property type="nucleotide sequence ID" value="NZ_JACRTC010000005.1"/>
</dbReference>
<keyword evidence="1" id="KW-0456">Lyase</keyword>
<dbReference type="PANTHER" id="PTHR21240">
    <property type="entry name" value="2-AMINO-3-CARBOXYLMUCONATE-6-SEMIALDEHYDE DECARBOXYLASE"/>
    <property type="match status" value="1"/>
</dbReference>
<organism evidence="3 4">
    <name type="scientific">Zongyangia hominis</name>
    <dbReference type="NCBI Taxonomy" id="2763677"/>
    <lineage>
        <taxon>Bacteria</taxon>
        <taxon>Bacillati</taxon>
        <taxon>Bacillota</taxon>
        <taxon>Clostridia</taxon>
        <taxon>Eubacteriales</taxon>
        <taxon>Oscillospiraceae</taxon>
        <taxon>Zongyangia</taxon>
    </lineage>
</organism>
<feature type="domain" description="Amidohydrolase-related" evidence="2">
    <location>
        <begin position="61"/>
        <end position="263"/>
    </location>
</feature>
<name>A0A926EBI2_9FIRM</name>
<sequence>MRIDFHTHCFPDRIAAGAVAKLQSICGITPETDGTYDDTCRAMKEWGTDIAVLFNIATNPRQQTSVNNFAAAHNEGPTRAFGSVHPEAENALEELERIRTLGLKGIKLHPDYQEFFVEEERVFPIYEKCQELGLIVAFHAGWDPLSPDLIHTTPQGAAAVLDHFPRLRVILAHMGGFNLWDEVERHIVGRKNVYLDTSLAMGSVPVEQFVRMVRNHGADHILYGTDCPWSNGEAAAEYIRASGLTKEEQDLIFFGNACRLLGIPENID</sequence>
<dbReference type="Pfam" id="PF04909">
    <property type="entry name" value="Amidohydro_2"/>
    <property type="match status" value="1"/>
</dbReference>
<reference evidence="3" key="1">
    <citation type="submission" date="2020-08" db="EMBL/GenBank/DDBJ databases">
        <title>Genome public.</title>
        <authorList>
            <person name="Liu C."/>
            <person name="Sun Q."/>
        </authorList>
    </citation>
    <scope>NUCLEOTIDE SEQUENCE</scope>
    <source>
        <strain evidence="3">NSJ-54</strain>
    </source>
</reference>
<dbReference type="GO" id="GO:0019748">
    <property type="term" value="P:secondary metabolic process"/>
    <property type="evidence" value="ECO:0007669"/>
    <property type="project" value="TreeGrafter"/>
</dbReference>
<comment type="caution">
    <text evidence="3">The sequence shown here is derived from an EMBL/GenBank/DDBJ whole genome shotgun (WGS) entry which is preliminary data.</text>
</comment>
<dbReference type="PANTHER" id="PTHR21240:SF28">
    <property type="entry name" value="ISO-OROTATE DECARBOXYLASE (EUROFUNG)"/>
    <property type="match status" value="1"/>
</dbReference>
<gene>
    <name evidence="3" type="ORF">H8709_08405</name>
</gene>
<accession>A0A926EBI2</accession>
<dbReference type="Proteomes" id="UP000660861">
    <property type="component" value="Unassembled WGS sequence"/>
</dbReference>
<dbReference type="EMBL" id="JACRTC010000005">
    <property type="protein sequence ID" value="MBC8570847.1"/>
    <property type="molecule type" value="Genomic_DNA"/>
</dbReference>
<evidence type="ECO:0000259" key="2">
    <source>
        <dbReference type="Pfam" id="PF04909"/>
    </source>
</evidence>
<evidence type="ECO:0000313" key="3">
    <source>
        <dbReference type="EMBL" id="MBC8570847.1"/>
    </source>
</evidence>
<dbReference type="InterPro" id="IPR032465">
    <property type="entry name" value="ACMSD"/>
</dbReference>
<dbReference type="GO" id="GO:0016787">
    <property type="term" value="F:hydrolase activity"/>
    <property type="evidence" value="ECO:0007669"/>
    <property type="project" value="InterPro"/>
</dbReference>
<dbReference type="GO" id="GO:0005737">
    <property type="term" value="C:cytoplasm"/>
    <property type="evidence" value="ECO:0007669"/>
    <property type="project" value="TreeGrafter"/>
</dbReference>
<protein>
    <submittedName>
        <fullName evidence="3">Amidohydrolase</fullName>
    </submittedName>
</protein>